<evidence type="ECO:0000313" key="2">
    <source>
        <dbReference type="Proteomes" id="UP001319045"/>
    </source>
</evidence>
<reference evidence="1 2" key="1">
    <citation type="journal article" date="2022" name="Int. J. Syst. Evol. Microbiol.">
        <title>Prevotella herbatica sp. nov., a plant polysaccharide-decomposing anaerobic bacterium isolated from a methanogenic reactor.</title>
        <authorList>
            <person name="Uek A."/>
            <person name="Tonouchi A."/>
            <person name="Kaku N."/>
            <person name="Ueki K."/>
        </authorList>
    </citation>
    <scope>NUCLEOTIDE SEQUENCE [LARGE SCALE GENOMIC DNA]</scope>
    <source>
        <strain evidence="1 2">WR041</strain>
    </source>
</reference>
<protein>
    <submittedName>
        <fullName evidence="1">Uncharacterized protein</fullName>
    </submittedName>
</protein>
<keyword evidence="2" id="KW-1185">Reference proteome</keyword>
<dbReference type="RefSeq" id="WP_207155706.1">
    <property type="nucleotide sequence ID" value="NZ_AP024484.1"/>
</dbReference>
<gene>
    <name evidence="1" type="ORF">prwr041_18770</name>
</gene>
<proteinExistence type="predicted"/>
<dbReference type="Proteomes" id="UP001319045">
    <property type="component" value="Chromosome"/>
</dbReference>
<name>A0ABM7NZM6_9BACT</name>
<dbReference type="EMBL" id="AP024484">
    <property type="protein sequence ID" value="BCS85984.1"/>
    <property type="molecule type" value="Genomic_DNA"/>
</dbReference>
<accession>A0ABM7NZM6</accession>
<sequence>MQKKVGDYIESTSYNDIKRGKPRMLQYLPDGDDIVCVNGNNRYTRSLYSSHTAWRLENISFE</sequence>
<organism evidence="1 2">
    <name type="scientific">Prevotella herbatica</name>
    <dbReference type="NCBI Taxonomy" id="2801997"/>
    <lineage>
        <taxon>Bacteria</taxon>
        <taxon>Pseudomonadati</taxon>
        <taxon>Bacteroidota</taxon>
        <taxon>Bacteroidia</taxon>
        <taxon>Bacteroidales</taxon>
        <taxon>Prevotellaceae</taxon>
        <taxon>Prevotella</taxon>
    </lineage>
</organism>
<evidence type="ECO:0000313" key="1">
    <source>
        <dbReference type="EMBL" id="BCS85984.1"/>
    </source>
</evidence>